<gene>
    <name evidence="13" type="ORF">Ahy_B03g065733</name>
</gene>
<organism evidence="13 14">
    <name type="scientific">Arachis hypogaea</name>
    <name type="common">Peanut</name>
    <dbReference type="NCBI Taxonomy" id="3818"/>
    <lineage>
        <taxon>Eukaryota</taxon>
        <taxon>Viridiplantae</taxon>
        <taxon>Streptophyta</taxon>
        <taxon>Embryophyta</taxon>
        <taxon>Tracheophyta</taxon>
        <taxon>Spermatophyta</taxon>
        <taxon>Magnoliopsida</taxon>
        <taxon>eudicotyledons</taxon>
        <taxon>Gunneridae</taxon>
        <taxon>Pentapetalae</taxon>
        <taxon>rosids</taxon>
        <taxon>fabids</taxon>
        <taxon>Fabales</taxon>
        <taxon>Fabaceae</taxon>
        <taxon>Papilionoideae</taxon>
        <taxon>50 kb inversion clade</taxon>
        <taxon>dalbergioids sensu lato</taxon>
        <taxon>Dalbergieae</taxon>
        <taxon>Pterocarpus clade</taxon>
        <taxon>Arachis</taxon>
    </lineage>
</organism>
<keyword evidence="6" id="KW-0804">Transcription</keyword>
<dbReference type="GO" id="GO:0005634">
    <property type="term" value="C:nucleus"/>
    <property type="evidence" value="ECO:0007669"/>
    <property type="project" value="UniProtKB-SubCell"/>
</dbReference>
<evidence type="ECO:0000256" key="1">
    <source>
        <dbReference type="ARBA" id="ARBA00004123"/>
    </source>
</evidence>
<evidence type="ECO:0000259" key="12">
    <source>
        <dbReference type="PROSITE" id="PS50071"/>
    </source>
</evidence>
<evidence type="ECO:0000256" key="3">
    <source>
        <dbReference type="ARBA" id="ARBA00023015"/>
    </source>
</evidence>
<dbReference type="AlphaFoldDB" id="A0A445A2D7"/>
<dbReference type="GO" id="GO:0000981">
    <property type="term" value="F:DNA-binding transcription factor activity, RNA polymerase II-specific"/>
    <property type="evidence" value="ECO:0007669"/>
    <property type="project" value="InterPro"/>
</dbReference>
<dbReference type="CDD" id="cd00086">
    <property type="entry name" value="homeodomain"/>
    <property type="match status" value="1"/>
</dbReference>
<feature type="domain" description="Homeobox" evidence="12">
    <location>
        <begin position="122"/>
        <end position="182"/>
    </location>
</feature>
<evidence type="ECO:0000256" key="4">
    <source>
        <dbReference type="ARBA" id="ARBA00023125"/>
    </source>
</evidence>
<dbReference type="SUPFAM" id="SSF46689">
    <property type="entry name" value="Homeodomain-like"/>
    <property type="match status" value="1"/>
</dbReference>
<protein>
    <recommendedName>
        <fullName evidence="12">Homeobox domain-containing protein</fullName>
    </recommendedName>
</protein>
<evidence type="ECO:0000256" key="10">
    <source>
        <dbReference type="SAM" id="Coils"/>
    </source>
</evidence>
<evidence type="ECO:0000256" key="6">
    <source>
        <dbReference type="ARBA" id="ARBA00023163"/>
    </source>
</evidence>
<dbReference type="EMBL" id="SDMP01000013">
    <property type="protein sequence ID" value="RYR20558.1"/>
    <property type="molecule type" value="Genomic_DNA"/>
</dbReference>
<dbReference type="InterPro" id="IPR001356">
    <property type="entry name" value="HD"/>
</dbReference>
<comment type="subcellular location">
    <subcellularLocation>
        <location evidence="1 8 9">Nucleus</location>
    </subcellularLocation>
</comment>
<dbReference type="PROSITE" id="PS00027">
    <property type="entry name" value="HOMEOBOX_1"/>
    <property type="match status" value="1"/>
</dbReference>
<feature type="compositionally biased region" description="Acidic residues" evidence="11">
    <location>
        <begin position="62"/>
        <end position="75"/>
    </location>
</feature>
<evidence type="ECO:0000256" key="5">
    <source>
        <dbReference type="ARBA" id="ARBA00023155"/>
    </source>
</evidence>
<evidence type="ECO:0000256" key="9">
    <source>
        <dbReference type="RuleBase" id="RU000682"/>
    </source>
</evidence>
<sequence>MEDEKACITSLTLGLGIGGGGGGYPPKKKQKMMMIMKNKPIKPVPSLDLTFDDDEAFPKEAIDDDDDDDDDDDREEGLFISLNNKRVGEEHSYNYNKRCPANGKNRDDSYNDENNNNHNNNNYCSRKKLRLTKDQSALLEENFKNHTTLNQAQKQALAKQLNLKHRQVEVWFQNRRARTKLKQTEVDCEFLKKCCERLTDENLRLKKELQELRAIKAGPTQSPTPPLYIQLLSSKSSPLTICSSCEELLKKTKQENI</sequence>
<dbReference type="Pfam" id="PF00046">
    <property type="entry name" value="Homeodomain"/>
    <property type="match status" value="1"/>
</dbReference>
<dbReference type="PANTHER" id="PTHR45714:SF72">
    <property type="entry name" value="HOMEOBOX-LEUCINE ZIPPER PROTEIN HOX26-RELATED"/>
    <property type="match status" value="1"/>
</dbReference>
<dbReference type="SMR" id="A0A445A2D7"/>
<proteinExistence type="inferred from homology"/>
<dbReference type="OrthoDB" id="6159439at2759"/>
<dbReference type="PROSITE" id="PS50071">
    <property type="entry name" value="HOMEOBOX_2"/>
    <property type="match status" value="1"/>
</dbReference>
<evidence type="ECO:0000256" key="11">
    <source>
        <dbReference type="SAM" id="MobiDB-lite"/>
    </source>
</evidence>
<dbReference type="InterPro" id="IPR050762">
    <property type="entry name" value="HD-ZIP_Homeobox_LZ_Class_II"/>
</dbReference>
<keyword evidence="10" id="KW-0175">Coiled coil</keyword>
<dbReference type="PANTHER" id="PTHR45714">
    <property type="entry name" value="HOMEOBOX-LEUCINE ZIPPER PROTEIN HAT14"/>
    <property type="match status" value="1"/>
</dbReference>
<feature type="compositionally biased region" description="Low complexity" evidence="11">
    <location>
        <begin position="112"/>
        <end position="122"/>
    </location>
</feature>
<dbReference type="InterPro" id="IPR009057">
    <property type="entry name" value="Homeodomain-like_sf"/>
</dbReference>
<keyword evidence="7 8" id="KW-0539">Nucleus</keyword>
<dbReference type="SMART" id="SM00340">
    <property type="entry name" value="HALZ"/>
    <property type="match status" value="1"/>
</dbReference>
<keyword evidence="4 8" id="KW-0238">DNA-binding</keyword>
<dbReference type="GO" id="GO:0043565">
    <property type="term" value="F:sequence-specific DNA binding"/>
    <property type="evidence" value="ECO:0007669"/>
    <property type="project" value="InterPro"/>
</dbReference>
<keyword evidence="5 8" id="KW-0371">Homeobox</keyword>
<evidence type="ECO:0000313" key="14">
    <source>
        <dbReference type="Proteomes" id="UP000289738"/>
    </source>
</evidence>
<dbReference type="Gene3D" id="1.10.10.60">
    <property type="entry name" value="Homeodomain-like"/>
    <property type="match status" value="1"/>
</dbReference>
<feature type="region of interest" description="Disordered" evidence="11">
    <location>
        <begin position="42"/>
        <end position="123"/>
    </location>
</feature>
<keyword evidence="14" id="KW-1185">Reference proteome</keyword>
<keyword evidence="3" id="KW-0805">Transcription regulation</keyword>
<name>A0A445A2D7_ARAHY</name>
<dbReference type="SMART" id="SM00389">
    <property type="entry name" value="HOX"/>
    <property type="match status" value="1"/>
</dbReference>
<evidence type="ECO:0000256" key="7">
    <source>
        <dbReference type="ARBA" id="ARBA00023242"/>
    </source>
</evidence>
<dbReference type="InterPro" id="IPR017970">
    <property type="entry name" value="Homeobox_CS"/>
</dbReference>
<comment type="caution">
    <text evidence="13">The sequence shown here is derived from an EMBL/GenBank/DDBJ whole genome shotgun (WGS) entry which is preliminary data.</text>
</comment>
<evidence type="ECO:0000313" key="13">
    <source>
        <dbReference type="EMBL" id="RYR20558.1"/>
    </source>
</evidence>
<evidence type="ECO:0000256" key="2">
    <source>
        <dbReference type="ARBA" id="ARBA00006074"/>
    </source>
</evidence>
<feature type="DNA-binding region" description="Homeobox" evidence="8">
    <location>
        <begin position="124"/>
        <end position="183"/>
    </location>
</feature>
<dbReference type="Proteomes" id="UP000289738">
    <property type="component" value="Chromosome B03"/>
</dbReference>
<accession>A0A445A2D7</accession>
<feature type="coiled-coil region" evidence="10">
    <location>
        <begin position="181"/>
        <end position="215"/>
    </location>
</feature>
<dbReference type="Pfam" id="PF02183">
    <property type="entry name" value="HALZ"/>
    <property type="match status" value="1"/>
</dbReference>
<reference evidence="13 14" key="1">
    <citation type="submission" date="2019-01" db="EMBL/GenBank/DDBJ databases">
        <title>Sequencing of cultivated peanut Arachis hypogaea provides insights into genome evolution and oil improvement.</title>
        <authorList>
            <person name="Chen X."/>
        </authorList>
    </citation>
    <scope>NUCLEOTIDE SEQUENCE [LARGE SCALE GENOMIC DNA]</scope>
    <source>
        <strain evidence="14">cv. Fuhuasheng</strain>
        <tissue evidence="13">Leaves</tissue>
    </source>
</reference>
<evidence type="ECO:0000256" key="8">
    <source>
        <dbReference type="PROSITE-ProRule" id="PRU00108"/>
    </source>
</evidence>
<dbReference type="InterPro" id="IPR003106">
    <property type="entry name" value="Leu_zip_homeo"/>
</dbReference>
<dbReference type="Gramene" id="arahy.Tifrunner.gnm2.ann2.Ah13g293600.1">
    <property type="protein sequence ID" value="arahy.Tifrunner.gnm2.ann2.Ah13g293600.1-CDS"/>
    <property type="gene ID" value="arahy.Tifrunner.gnm2.ann2.Ah13g293600"/>
</dbReference>
<comment type="similarity">
    <text evidence="2">Belongs to the HD-ZIP homeobox family. Class II subfamily.</text>
</comment>